<dbReference type="InterPro" id="IPR001000">
    <property type="entry name" value="GH10_dom"/>
</dbReference>
<evidence type="ECO:0000256" key="4">
    <source>
        <dbReference type="SAM" id="SignalP"/>
    </source>
</evidence>
<gene>
    <name evidence="6" type="ORF">L3081_20230</name>
</gene>
<dbReference type="EMBL" id="JAKKSL010000004">
    <property type="protein sequence ID" value="MCI2285281.1"/>
    <property type="molecule type" value="Genomic_DNA"/>
</dbReference>
<dbReference type="Gene3D" id="3.20.20.80">
    <property type="entry name" value="Glycosidases"/>
    <property type="match status" value="1"/>
</dbReference>
<dbReference type="Proteomes" id="UP001139646">
    <property type="component" value="Unassembled WGS sequence"/>
</dbReference>
<comment type="caution">
    <text evidence="6">The sequence shown here is derived from an EMBL/GenBank/DDBJ whole genome shotgun (WGS) entry which is preliminary data.</text>
</comment>
<dbReference type="RefSeq" id="WP_242288097.1">
    <property type="nucleotide sequence ID" value="NZ_JAKKSL010000004.1"/>
</dbReference>
<keyword evidence="7" id="KW-1185">Reference proteome</keyword>
<dbReference type="SUPFAM" id="SSF51445">
    <property type="entry name" value="(Trans)glycosidases"/>
    <property type="match status" value="1"/>
</dbReference>
<evidence type="ECO:0000256" key="2">
    <source>
        <dbReference type="ARBA" id="ARBA00023277"/>
    </source>
</evidence>
<feature type="domain" description="GH10" evidence="5">
    <location>
        <begin position="36"/>
        <end position="106"/>
    </location>
</feature>
<feature type="chain" id="PRO_5046863228" evidence="4">
    <location>
        <begin position="23"/>
        <end position="106"/>
    </location>
</feature>
<dbReference type="Pfam" id="PF00331">
    <property type="entry name" value="Glyco_hydro_10"/>
    <property type="match status" value="1"/>
</dbReference>
<dbReference type="PROSITE" id="PS51257">
    <property type="entry name" value="PROKAR_LIPOPROTEIN"/>
    <property type="match status" value="1"/>
</dbReference>
<name>A0ABS9X737_9GAMM</name>
<reference evidence="6" key="1">
    <citation type="submission" date="2022-01" db="EMBL/GenBank/DDBJ databases">
        <title>Colwellia maritima, isolated from seawater.</title>
        <authorList>
            <person name="Kristyanto S."/>
            <person name="Jung J."/>
            <person name="Jeon C.O."/>
        </authorList>
    </citation>
    <scope>NUCLEOTIDE SEQUENCE</scope>
    <source>
        <strain evidence="6">MSW7</strain>
    </source>
</reference>
<keyword evidence="2" id="KW-0119">Carbohydrate metabolism</keyword>
<keyword evidence="1" id="KW-0378">Hydrolase</keyword>
<evidence type="ECO:0000313" key="7">
    <source>
        <dbReference type="Proteomes" id="UP001139646"/>
    </source>
</evidence>
<feature type="signal peptide" evidence="4">
    <location>
        <begin position="1"/>
        <end position="22"/>
    </location>
</feature>
<keyword evidence="4" id="KW-0732">Signal</keyword>
<protein>
    <submittedName>
        <fullName evidence="6">Endo-1,4-beta-xylanase</fullName>
    </submittedName>
</protein>
<evidence type="ECO:0000313" key="6">
    <source>
        <dbReference type="EMBL" id="MCI2285281.1"/>
    </source>
</evidence>
<dbReference type="InterPro" id="IPR017853">
    <property type="entry name" value="GH"/>
</dbReference>
<accession>A0ABS9X737</accession>
<proteinExistence type="predicted"/>
<evidence type="ECO:0000256" key="3">
    <source>
        <dbReference type="ARBA" id="ARBA00023326"/>
    </source>
</evidence>
<evidence type="ECO:0000256" key="1">
    <source>
        <dbReference type="ARBA" id="ARBA00022801"/>
    </source>
</evidence>
<keyword evidence="3" id="KW-0624">Polysaccharide degradation</keyword>
<dbReference type="PROSITE" id="PS51760">
    <property type="entry name" value="GH10_2"/>
    <property type="match status" value="1"/>
</dbReference>
<sequence>MKLKSLKTLLPLISVITLTLSACGNQPNSSAVEQSNIDAPLLKELFADKYKIGTALSREQIIGNATSVLPFVNQQFNAITPENSMKWERIHPKEGVYDFEAPDASS</sequence>
<organism evidence="6 7">
    <name type="scientific">Colwellia maritima</name>
    <dbReference type="NCBI Taxonomy" id="2912588"/>
    <lineage>
        <taxon>Bacteria</taxon>
        <taxon>Pseudomonadati</taxon>
        <taxon>Pseudomonadota</taxon>
        <taxon>Gammaproteobacteria</taxon>
        <taxon>Alteromonadales</taxon>
        <taxon>Colwelliaceae</taxon>
        <taxon>Colwellia</taxon>
    </lineage>
</organism>
<evidence type="ECO:0000259" key="5">
    <source>
        <dbReference type="PROSITE" id="PS51760"/>
    </source>
</evidence>